<proteinExistence type="inferred from homology"/>
<comment type="similarity">
    <text evidence="7">Belongs to the binding-protein-dependent transport system permease family.</text>
</comment>
<dbReference type="AlphaFoldDB" id="A0A841U1W7"/>
<evidence type="ECO:0000256" key="1">
    <source>
        <dbReference type="ARBA" id="ARBA00004651"/>
    </source>
</evidence>
<feature type="transmembrane region" description="Helical" evidence="7">
    <location>
        <begin position="95"/>
        <end position="113"/>
    </location>
</feature>
<dbReference type="Pfam" id="PF00528">
    <property type="entry name" value="BPD_transp_1"/>
    <property type="match status" value="1"/>
</dbReference>
<keyword evidence="3" id="KW-1003">Cell membrane</keyword>
<dbReference type="GO" id="GO:0055085">
    <property type="term" value="P:transmembrane transport"/>
    <property type="evidence" value="ECO:0007669"/>
    <property type="project" value="InterPro"/>
</dbReference>
<dbReference type="CDD" id="cd06261">
    <property type="entry name" value="TM_PBP2"/>
    <property type="match status" value="1"/>
</dbReference>
<feature type="transmembrane region" description="Helical" evidence="7">
    <location>
        <begin position="212"/>
        <end position="237"/>
    </location>
</feature>
<name>A0A841U1W7_9BACL</name>
<protein>
    <submittedName>
        <fullName evidence="9">Carbohydrate ABC transporter permease</fullName>
    </submittedName>
</protein>
<feature type="transmembrane region" description="Helical" evidence="7">
    <location>
        <begin position="169"/>
        <end position="187"/>
    </location>
</feature>
<dbReference type="InterPro" id="IPR035906">
    <property type="entry name" value="MetI-like_sf"/>
</dbReference>
<comment type="caution">
    <text evidence="9">The sequence shown here is derived from an EMBL/GenBank/DDBJ whole genome shotgun (WGS) entry which is preliminary data.</text>
</comment>
<dbReference type="GO" id="GO:0005886">
    <property type="term" value="C:plasma membrane"/>
    <property type="evidence" value="ECO:0007669"/>
    <property type="project" value="UniProtKB-SubCell"/>
</dbReference>
<organism evidence="9 10">
    <name type="scientific">Cohnella xylanilytica</name>
    <dbReference type="NCBI Taxonomy" id="557555"/>
    <lineage>
        <taxon>Bacteria</taxon>
        <taxon>Bacillati</taxon>
        <taxon>Bacillota</taxon>
        <taxon>Bacilli</taxon>
        <taxon>Bacillales</taxon>
        <taxon>Paenibacillaceae</taxon>
        <taxon>Cohnella</taxon>
    </lineage>
</organism>
<keyword evidence="10" id="KW-1185">Reference proteome</keyword>
<keyword evidence="2 7" id="KW-0813">Transport</keyword>
<evidence type="ECO:0000256" key="2">
    <source>
        <dbReference type="ARBA" id="ARBA00022448"/>
    </source>
</evidence>
<feature type="transmembrane region" description="Helical" evidence="7">
    <location>
        <begin position="275"/>
        <end position="296"/>
    </location>
</feature>
<accession>A0A841U1W7</accession>
<evidence type="ECO:0000256" key="4">
    <source>
        <dbReference type="ARBA" id="ARBA00022692"/>
    </source>
</evidence>
<evidence type="ECO:0000313" key="9">
    <source>
        <dbReference type="EMBL" id="MBB6694536.1"/>
    </source>
</evidence>
<evidence type="ECO:0000256" key="5">
    <source>
        <dbReference type="ARBA" id="ARBA00022989"/>
    </source>
</evidence>
<dbReference type="Gene3D" id="1.10.3720.10">
    <property type="entry name" value="MetI-like"/>
    <property type="match status" value="1"/>
</dbReference>
<dbReference type="EMBL" id="JACJVR010000097">
    <property type="protein sequence ID" value="MBB6694536.1"/>
    <property type="molecule type" value="Genomic_DNA"/>
</dbReference>
<dbReference type="PROSITE" id="PS50928">
    <property type="entry name" value="ABC_TM1"/>
    <property type="match status" value="1"/>
</dbReference>
<reference evidence="9 10" key="1">
    <citation type="submission" date="2020-08" db="EMBL/GenBank/DDBJ databases">
        <title>Cohnella phylogeny.</title>
        <authorList>
            <person name="Dunlap C."/>
        </authorList>
    </citation>
    <scope>NUCLEOTIDE SEQUENCE [LARGE SCALE GENOMIC DNA]</scope>
    <source>
        <strain evidence="9 10">DSM 25239</strain>
    </source>
</reference>
<keyword evidence="5 7" id="KW-1133">Transmembrane helix</keyword>
<evidence type="ECO:0000313" key="10">
    <source>
        <dbReference type="Proteomes" id="UP000553776"/>
    </source>
</evidence>
<dbReference type="SUPFAM" id="SSF161098">
    <property type="entry name" value="MetI-like"/>
    <property type="match status" value="1"/>
</dbReference>
<evidence type="ECO:0000256" key="7">
    <source>
        <dbReference type="RuleBase" id="RU363032"/>
    </source>
</evidence>
<evidence type="ECO:0000256" key="6">
    <source>
        <dbReference type="ARBA" id="ARBA00023136"/>
    </source>
</evidence>
<feature type="domain" description="ABC transmembrane type-1" evidence="8">
    <location>
        <begin position="88"/>
        <end position="296"/>
    </location>
</feature>
<dbReference type="InterPro" id="IPR000515">
    <property type="entry name" value="MetI-like"/>
</dbReference>
<dbReference type="RefSeq" id="WP_185138502.1">
    <property type="nucleotide sequence ID" value="NZ_JACJVR010000097.1"/>
</dbReference>
<evidence type="ECO:0000259" key="8">
    <source>
        <dbReference type="PROSITE" id="PS50928"/>
    </source>
</evidence>
<keyword evidence="4 7" id="KW-0812">Transmembrane</keyword>
<gene>
    <name evidence="9" type="ORF">H7B90_24375</name>
</gene>
<dbReference type="PANTHER" id="PTHR43744">
    <property type="entry name" value="ABC TRANSPORTER PERMEASE PROTEIN MG189-RELATED-RELATED"/>
    <property type="match status" value="1"/>
</dbReference>
<comment type="subcellular location">
    <subcellularLocation>
        <location evidence="1 7">Cell membrane</location>
        <topology evidence="1 7">Multi-pass membrane protein</topology>
    </subcellularLocation>
</comment>
<evidence type="ECO:0000256" key="3">
    <source>
        <dbReference type="ARBA" id="ARBA00022475"/>
    </source>
</evidence>
<keyword evidence="6 7" id="KW-0472">Membrane</keyword>
<sequence length="311" mass="34300">MASNAIRSARPKPKPKLKPAHLFGHAVLLLVGLVLLYPLIFMIMAGFFTKQEFLGSVIKLFPIPKEPTLENFRALVQGTTDAAVTTYLRNSLFRTVYSTAWAILTSFLGGYVFARLRFKGKDQLFLLLLATQMIPTTIAIIPTYLEFARFPFMGGNDVFTGGKGILDTWWVYLIGGPAINVMGTFLVKQSLEKVPFELDEAAKMDGAGTFRVLFQILFPLQLPIMAFIAITTALGTWNDFITPFFYTNSDALQTLPSAITRLSSALASPGAVVNYPLIITLSLGITIPAMIIFFFFQKYIVQGLANTGIKG</sequence>
<feature type="transmembrane region" description="Helical" evidence="7">
    <location>
        <begin position="21"/>
        <end position="48"/>
    </location>
</feature>
<feature type="transmembrane region" description="Helical" evidence="7">
    <location>
        <begin position="125"/>
        <end position="145"/>
    </location>
</feature>
<dbReference type="Proteomes" id="UP000553776">
    <property type="component" value="Unassembled WGS sequence"/>
</dbReference>
<dbReference type="PANTHER" id="PTHR43744:SF12">
    <property type="entry name" value="ABC TRANSPORTER PERMEASE PROTEIN MG189-RELATED"/>
    <property type="match status" value="1"/>
</dbReference>